<organism evidence="2 3">
    <name type="scientific">Mycena albidolilacea</name>
    <dbReference type="NCBI Taxonomy" id="1033008"/>
    <lineage>
        <taxon>Eukaryota</taxon>
        <taxon>Fungi</taxon>
        <taxon>Dikarya</taxon>
        <taxon>Basidiomycota</taxon>
        <taxon>Agaricomycotina</taxon>
        <taxon>Agaricomycetes</taxon>
        <taxon>Agaricomycetidae</taxon>
        <taxon>Agaricales</taxon>
        <taxon>Marasmiineae</taxon>
        <taxon>Mycenaceae</taxon>
        <taxon>Mycena</taxon>
    </lineage>
</organism>
<feature type="compositionally biased region" description="Basic and acidic residues" evidence="1">
    <location>
        <begin position="317"/>
        <end position="327"/>
    </location>
</feature>
<evidence type="ECO:0000256" key="1">
    <source>
        <dbReference type="SAM" id="MobiDB-lite"/>
    </source>
</evidence>
<protein>
    <submittedName>
        <fullName evidence="2">Uncharacterized protein</fullName>
    </submittedName>
</protein>
<keyword evidence="3" id="KW-1185">Reference proteome</keyword>
<gene>
    <name evidence="2" type="ORF">DFH08DRAFT_1008197</name>
</gene>
<dbReference type="AlphaFoldDB" id="A0AAD7ER09"/>
<feature type="region of interest" description="Disordered" evidence="1">
    <location>
        <begin position="114"/>
        <end position="233"/>
    </location>
</feature>
<reference evidence="2" key="1">
    <citation type="submission" date="2023-03" db="EMBL/GenBank/DDBJ databases">
        <title>Massive genome expansion in bonnet fungi (Mycena s.s.) driven by repeated elements and novel gene families across ecological guilds.</title>
        <authorList>
            <consortium name="Lawrence Berkeley National Laboratory"/>
            <person name="Harder C.B."/>
            <person name="Miyauchi S."/>
            <person name="Viragh M."/>
            <person name="Kuo A."/>
            <person name="Thoen E."/>
            <person name="Andreopoulos B."/>
            <person name="Lu D."/>
            <person name="Skrede I."/>
            <person name="Drula E."/>
            <person name="Henrissat B."/>
            <person name="Morin E."/>
            <person name="Kohler A."/>
            <person name="Barry K."/>
            <person name="LaButti K."/>
            <person name="Morin E."/>
            <person name="Salamov A."/>
            <person name="Lipzen A."/>
            <person name="Mereny Z."/>
            <person name="Hegedus B."/>
            <person name="Baldrian P."/>
            <person name="Stursova M."/>
            <person name="Weitz H."/>
            <person name="Taylor A."/>
            <person name="Grigoriev I.V."/>
            <person name="Nagy L.G."/>
            <person name="Martin F."/>
            <person name="Kauserud H."/>
        </authorList>
    </citation>
    <scope>NUCLEOTIDE SEQUENCE</scope>
    <source>
        <strain evidence="2">CBHHK002</strain>
    </source>
</reference>
<feature type="compositionally biased region" description="Basic and acidic residues" evidence="1">
    <location>
        <begin position="357"/>
        <end position="366"/>
    </location>
</feature>
<sequence length="398" mass="45238">MFGAGGGGANEKRRGLAYDDSCPCHPSDFQAPAPTSANKQRPSYPHITRGLDVAPRYKWAIWLSKVPFNTIWVYTRWKECGGCQCRKAGLSREVKKRPKIRGWDAYLESKQAAWASAKESRRRTGRQKPKRRRGHRNLELDGARKTSMAKTRQNETGRKRSRRKRIQSGNDAEEIMGTGKNMYAEFESESLVESMASKESGTQKERGSLSERGGDGSERRSGMETRCRSSTEPLLSLAKSAQIEQWEYRAAGRRPPLAQRRVGVESKRTRTRAKDVGAPWIEPKARGVRLQWRPEVEKERCQLNQAQEIDRNLQFRAKKSERSESRELLAQMQSCRGETTRGERCGAKRVKQCWVTDKQERGRAGNEKGSMANRGELSGDGRMRWDLRMSGIGTRSPS</sequence>
<feature type="compositionally biased region" description="Basic residues" evidence="1">
    <location>
        <begin position="120"/>
        <end position="135"/>
    </location>
</feature>
<name>A0AAD7ER09_9AGAR</name>
<feature type="compositionally biased region" description="Basic and acidic residues" evidence="1">
    <location>
        <begin position="377"/>
        <end position="387"/>
    </location>
</feature>
<feature type="region of interest" description="Disordered" evidence="1">
    <location>
        <begin position="357"/>
        <end position="398"/>
    </location>
</feature>
<comment type="caution">
    <text evidence="2">The sequence shown here is derived from an EMBL/GenBank/DDBJ whole genome shotgun (WGS) entry which is preliminary data.</text>
</comment>
<accession>A0AAD7ER09</accession>
<proteinExistence type="predicted"/>
<evidence type="ECO:0000313" key="3">
    <source>
        <dbReference type="Proteomes" id="UP001218218"/>
    </source>
</evidence>
<feature type="compositionally biased region" description="Basic and acidic residues" evidence="1">
    <location>
        <begin position="201"/>
        <end position="229"/>
    </location>
</feature>
<feature type="region of interest" description="Disordered" evidence="1">
    <location>
        <begin position="317"/>
        <end position="345"/>
    </location>
</feature>
<dbReference type="Proteomes" id="UP001218218">
    <property type="component" value="Unassembled WGS sequence"/>
</dbReference>
<evidence type="ECO:0000313" key="2">
    <source>
        <dbReference type="EMBL" id="KAJ7346201.1"/>
    </source>
</evidence>
<dbReference type="EMBL" id="JARIHO010000021">
    <property type="protein sequence ID" value="KAJ7346201.1"/>
    <property type="molecule type" value="Genomic_DNA"/>
</dbReference>